<sequence length="94" mass="10700">MSMGNIFLIKKPWITEKSTALSNLGKYVFIVEPAATKNEVKKAVKDLYRVDVRTVHIIRRAGKPKRFRNVVRTQGSYKKAVVTLVKGQKIDLGR</sequence>
<dbReference type="GO" id="GO:1990904">
    <property type="term" value="C:ribonucleoprotein complex"/>
    <property type="evidence" value="ECO:0007669"/>
    <property type="project" value="UniProtKB-KW"/>
</dbReference>
<dbReference type="NCBIfam" id="NF004363">
    <property type="entry name" value="PRK05738.2-4"/>
    <property type="match status" value="1"/>
</dbReference>
<comment type="function">
    <text evidence="4">One of the early assembly proteins it binds 23S rRNA. One of the proteins that surrounds the polypeptide exit tunnel on the outside of the ribosome. Forms the main docking site for trigger factor binding to the ribosome.</text>
</comment>
<organism evidence="5 6">
    <name type="scientific">Candidatus Liptonbacteria bacterium RIFCSPLOWO2_01_FULL_56_20</name>
    <dbReference type="NCBI Taxonomy" id="1798652"/>
    <lineage>
        <taxon>Bacteria</taxon>
        <taxon>Candidatus Liptoniibacteriota</taxon>
    </lineage>
</organism>
<dbReference type="InterPro" id="IPR012678">
    <property type="entry name" value="Ribosomal_uL23/eL15/eS24_sf"/>
</dbReference>
<gene>
    <name evidence="4" type="primary">rplW</name>
    <name evidence="5" type="ORF">A3A43_01525</name>
</gene>
<dbReference type="AlphaFoldDB" id="A0A1G2CLN6"/>
<dbReference type="EMBL" id="MHLC01000007">
    <property type="protein sequence ID" value="OGZ01571.1"/>
    <property type="molecule type" value="Genomic_DNA"/>
</dbReference>
<reference evidence="5 6" key="1">
    <citation type="journal article" date="2016" name="Nat. Commun.">
        <title>Thousands of microbial genomes shed light on interconnected biogeochemical processes in an aquifer system.</title>
        <authorList>
            <person name="Anantharaman K."/>
            <person name="Brown C.T."/>
            <person name="Hug L.A."/>
            <person name="Sharon I."/>
            <person name="Castelle C.J."/>
            <person name="Probst A.J."/>
            <person name="Thomas B.C."/>
            <person name="Singh A."/>
            <person name="Wilkins M.J."/>
            <person name="Karaoz U."/>
            <person name="Brodie E.L."/>
            <person name="Williams K.H."/>
            <person name="Hubbard S.S."/>
            <person name="Banfield J.F."/>
        </authorList>
    </citation>
    <scope>NUCLEOTIDE SEQUENCE [LARGE SCALE GENOMIC DNA]</scope>
</reference>
<dbReference type="GO" id="GO:0003735">
    <property type="term" value="F:structural constituent of ribosome"/>
    <property type="evidence" value="ECO:0007669"/>
    <property type="project" value="InterPro"/>
</dbReference>
<keyword evidence="4" id="KW-0694">RNA-binding</keyword>
<protein>
    <recommendedName>
        <fullName evidence="4">Large ribosomal subunit protein uL23</fullName>
    </recommendedName>
</protein>
<evidence type="ECO:0000256" key="4">
    <source>
        <dbReference type="HAMAP-Rule" id="MF_01369"/>
    </source>
</evidence>
<comment type="subunit">
    <text evidence="4">Part of the 50S ribosomal subunit. Contacts protein L29, and trigger factor when it is bound to the ribosome.</text>
</comment>
<keyword evidence="4" id="KW-0699">rRNA-binding</keyword>
<evidence type="ECO:0000256" key="2">
    <source>
        <dbReference type="ARBA" id="ARBA00022980"/>
    </source>
</evidence>
<evidence type="ECO:0000256" key="3">
    <source>
        <dbReference type="ARBA" id="ARBA00023274"/>
    </source>
</evidence>
<dbReference type="Proteomes" id="UP000178495">
    <property type="component" value="Unassembled WGS sequence"/>
</dbReference>
<accession>A0A1G2CLN6</accession>
<keyword evidence="3 4" id="KW-0687">Ribonucleoprotein</keyword>
<dbReference type="GO" id="GO:0006412">
    <property type="term" value="P:translation"/>
    <property type="evidence" value="ECO:0007669"/>
    <property type="project" value="UniProtKB-UniRule"/>
</dbReference>
<dbReference type="InterPro" id="IPR013025">
    <property type="entry name" value="Ribosomal_uL23-like"/>
</dbReference>
<proteinExistence type="inferred from homology"/>
<dbReference type="SUPFAM" id="SSF54189">
    <property type="entry name" value="Ribosomal proteins S24e, L23 and L15e"/>
    <property type="match status" value="1"/>
</dbReference>
<dbReference type="Gene3D" id="3.30.70.330">
    <property type="match status" value="1"/>
</dbReference>
<comment type="caution">
    <text evidence="5">The sequence shown here is derived from an EMBL/GenBank/DDBJ whole genome shotgun (WGS) entry which is preliminary data.</text>
</comment>
<dbReference type="GO" id="GO:0019843">
    <property type="term" value="F:rRNA binding"/>
    <property type="evidence" value="ECO:0007669"/>
    <property type="project" value="UniProtKB-UniRule"/>
</dbReference>
<evidence type="ECO:0000313" key="6">
    <source>
        <dbReference type="Proteomes" id="UP000178495"/>
    </source>
</evidence>
<keyword evidence="2 4" id="KW-0689">Ribosomal protein</keyword>
<dbReference type="GO" id="GO:0005840">
    <property type="term" value="C:ribosome"/>
    <property type="evidence" value="ECO:0007669"/>
    <property type="project" value="UniProtKB-KW"/>
</dbReference>
<dbReference type="InterPro" id="IPR012677">
    <property type="entry name" value="Nucleotide-bd_a/b_plait_sf"/>
</dbReference>
<dbReference type="STRING" id="1798652.A3A43_01525"/>
<name>A0A1G2CLN6_9BACT</name>
<dbReference type="HAMAP" id="MF_01369_B">
    <property type="entry name" value="Ribosomal_uL23_B"/>
    <property type="match status" value="1"/>
</dbReference>
<comment type="similarity">
    <text evidence="1 4">Belongs to the universal ribosomal protein uL23 family.</text>
</comment>
<evidence type="ECO:0000313" key="5">
    <source>
        <dbReference type="EMBL" id="OGZ01571.1"/>
    </source>
</evidence>
<evidence type="ECO:0000256" key="1">
    <source>
        <dbReference type="ARBA" id="ARBA00006700"/>
    </source>
</evidence>
<dbReference type="PANTHER" id="PTHR11620">
    <property type="entry name" value="60S RIBOSOMAL PROTEIN L23A"/>
    <property type="match status" value="1"/>
</dbReference>
<dbReference type="Pfam" id="PF00276">
    <property type="entry name" value="Ribosomal_L23"/>
    <property type="match status" value="1"/>
</dbReference>